<name>A0ABS0B5J8_9GAMM</name>
<dbReference type="Proteomes" id="UP001429984">
    <property type="component" value="Unassembled WGS sequence"/>
</dbReference>
<gene>
    <name evidence="2" type="ORF">IU514_08900</name>
</gene>
<comment type="caution">
    <text evidence="2">The sequence shown here is derived from an EMBL/GenBank/DDBJ whole genome shotgun (WGS) entry which is preliminary data.</text>
</comment>
<dbReference type="Gene3D" id="3.40.630.30">
    <property type="match status" value="1"/>
</dbReference>
<dbReference type="EMBL" id="JADLZT010000004">
    <property type="protein sequence ID" value="MBF6024148.1"/>
    <property type="molecule type" value="Genomic_DNA"/>
</dbReference>
<dbReference type="SUPFAM" id="SSF55729">
    <property type="entry name" value="Acyl-CoA N-acyltransferases (Nat)"/>
    <property type="match status" value="1"/>
</dbReference>
<evidence type="ECO:0000313" key="2">
    <source>
        <dbReference type="EMBL" id="MBF6024148.1"/>
    </source>
</evidence>
<protein>
    <submittedName>
        <fullName evidence="2">N-acetyltransferase</fullName>
    </submittedName>
</protein>
<accession>A0ABS0B5J8</accession>
<proteinExistence type="predicted"/>
<evidence type="ECO:0000259" key="1">
    <source>
        <dbReference type="PROSITE" id="PS51186"/>
    </source>
</evidence>
<dbReference type="InterPro" id="IPR016181">
    <property type="entry name" value="Acyl_CoA_acyltransferase"/>
</dbReference>
<dbReference type="InterPro" id="IPR000182">
    <property type="entry name" value="GNAT_dom"/>
</dbReference>
<evidence type="ECO:0000313" key="3">
    <source>
        <dbReference type="Proteomes" id="UP001429984"/>
    </source>
</evidence>
<organism evidence="2 3">
    <name type="scientific">Lysobacter niastensis</name>
    <dbReference type="NCBI Taxonomy" id="380629"/>
    <lineage>
        <taxon>Bacteria</taxon>
        <taxon>Pseudomonadati</taxon>
        <taxon>Pseudomonadota</taxon>
        <taxon>Gammaproteobacteria</taxon>
        <taxon>Lysobacterales</taxon>
        <taxon>Lysobacteraceae</taxon>
        <taxon>Lysobacter</taxon>
    </lineage>
</organism>
<sequence length="166" mass="17568">MWIRTETEADHAAIRDVIGAAFAGQPGDGGPEQRIVDALREAQALSLSLVADIDGRIAGHIAFSPVTLSPATTGQWYGLAPIAVLPRDQRHGVGKALVRAGLTELERMRAAGCVVLGEPGFYQQFGFRAGEGARLANVPPEYFMALALGGTIPDGEVRYHTAFGLT</sequence>
<feature type="domain" description="N-acetyltransferase" evidence="1">
    <location>
        <begin position="1"/>
        <end position="149"/>
    </location>
</feature>
<dbReference type="PROSITE" id="PS51186">
    <property type="entry name" value="GNAT"/>
    <property type="match status" value="1"/>
</dbReference>
<keyword evidence="3" id="KW-1185">Reference proteome</keyword>
<dbReference type="RefSeq" id="WP_194930736.1">
    <property type="nucleotide sequence ID" value="NZ_JADLZT010000004.1"/>
</dbReference>
<dbReference type="CDD" id="cd04301">
    <property type="entry name" value="NAT_SF"/>
    <property type="match status" value="1"/>
</dbReference>
<reference evidence="2 3" key="1">
    <citation type="submission" date="2020-11" db="EMBL/GenBank/DDBJ databases">
        <title>Draft Genome Sequence and Secondary Metabolite Biosynthetic Potential of the Lysobacter niastensis Type strain DSM 18481.</title>
        <authorList>
            <person name="Turrini P."/>
            <person name="Artuso I."/>
            <person name="Tescari M."/>
            <person name="Lugli G.A."/>
            <person name="Frangipani E."/>
            <person name="Ventura M."/>
            <person name="Visca P."/>
        </authorList>
    </citation>
    <scope>NUCLEOTIDE SEQUENCE [LARGE SCALE GENOMIC DNA]</scope>
    <source>
        <strain evidence="2 3">DSM 18481</strain>
    </source>
</reference>
<dbReference type="Pfam" id="PF13527">
    <property type="entry name" value="Acetyltransf_9"/>
    <property type="match status" value="1"/>
</dbReference>